<dbReference type="PANTHER" id="PTHR33221:SF15">
    <property type="entry name" value="HTH-TYPE TRANSCRIPTIONAL REGULATOR YWGB-RELATED"/>
    <property type="match status" value="1"/>
</dbReference>
<dbReference type="GO" id="GO:0005829">
    <property type="term" value="C:cytosol"/>
    <property type="evidence" value="ECO:0007669"/>
    <property type="project" value="TreeGrafter"/>
</dbReference>
<dbReference type="EMBL" id="DXFG01000187">
    <property type="protein sequence ID" value="HIX37999.1"/>
    <property type="molecule type" value="Genomic_DNA"/>
</dbReference>
<comment type="caution">
    <text evidence="1">The sequence shown here is derived from an EMBL/GenBank/DDBJ whole genome shotgun (WGS) entry which is preliminary data.</text>
</comment>
<dbReference type="InterPro" id="IPR000944">
    <property type="entry name" value="Tscrpt_reg_Rrf2"/>
</dbReference>
<reference evidence="1" key="2">
    <citation type="submission" date="2021-04" db="EMBL/GenBank/DDBJ databases">
        <authorList>
            <person name="Gilroy R."/>
        </authorList>
    </citation>
    <scope>NUCLEOTIDE SEQUENCE</scope>
    <source>
        <strain evidence="1">ChiHjej12B11-1927</strain>
    </source>
</reference>
<proteinExistence type="predicted"/>
<organism evidence="1 2">
    <name type="scientific">Candidatus Blautia pullistercoris</name>
    <dbReference type="NCBI Taxonomy" id="2838499"/>
    <lineage>
        <taxon>Bacteria</taxon>
        <taxon>Bacillati</taxon>
        <taxon>Bacillota</taxon>
        <taxon>Clostridia</taxon>
        <taxon>Lachnospirales</taxon>
        <taxon>Lachnospiraceae</taxon>
        <taxon>Blautia</taxon>
    </lineage>
</organism>
<gene>
    <name evidence="1" type="ORF">H9738_09065</name>
</gene>
<dbReference type="GO" id="GO:0003700">
    <property type="term" value="F:DNA-binding transcription factor activity"/>
    <property type="evidence" value="ECO:0007669"/>
    <property type="project" value="TreeGrafter"/>
</dbReference>
<dbReference type="Proteomes" id="UP000824230">
    <property type="component" value="Unassembled WGS sequence"/>
</dbReference>
<dbReference type="InterPro" id="IPR036390">
    <property type="entry name" value="WH_DNA-bd_sf"/>
</dbReference>
<dbReference type="Pfam" id="PF02082">
    <property type="entry name" value="Rrf2"/>
    <property type="match status" value="1"/>
</dbReference>
<evidence type="ECO:0000313" key="1">
    <source>
        <dbReference type="EMBL" id="HIX37999.1"/>
    </source>
</evidence>
<sequence length="153" mass="17034">MKYSTKVSDAVHILAFIQLNPTGSLSSGSIAESIRTNPGCVRQLMSALRRSGLLSSVQGHPRPSLTRKPSAITLLDIYKAVEGNKPLFHLDTHTNPECGVGIYIQLSLQDYFDQVQRTAENEMRQITLQNILDRYQEKVSHLSQSPAVISDKR</sequence>
<protein>
    <submittedName>
        <fullName evidence="1">Rrf2 family transcriptional regulator</fullName>
    </submittedName>
</protein>
<dbReference type="AlphaFoldDB" id="A0A9D2AMU1"/>
<accession>A0A9D2AMU1</accession>
<dbReference type="SUPFAM" id="SSF46785">
    <property type="entry name" value="Winged helix' DNA-binding domain"/>
    <property type="match status" value="1"/>
</dbReference>
<evidence type="ECO:0000313" key="2">
    <source>
        <dbReference type="Proteomes" id="UP000824230"/>
    </source>
</evidence>
<dbReference type="PANTHER" id="PTHR33221">
    <property type="entry name" value="WINGED HELIX-TURN-HELIX TRANSCRIPTIONAL REGULATOR, RRF2 FAMILY"/>
    <property type="match status" value="1"/>
</dbReference>
<dbReference type="InterPro" id="IPR036388">
    <property type="entry name" value="WH-like_DNA-bd_sf"/>
</dbReference>
<reference evidence="1" key="1">
    <citation type="journal article" date="2021" name="PeerJ">
        <title>Extensive microbial diversity within the chicken gut microbiome revealed by metagenomics and culture.</title>
        <authorList>
            <person name="Gilroy R."/>
            <person name="Ravi A."/>
            <person name="Getino M."/>
            <person name="Pursley I."/>
            <person name="Horton D.L."/>
            <person name="Alikhan N.F."/>
            <person name="Baker D."/>
            <person name="Gharbi K."/>
            <person name="Hall N."/>
            <person name="Watson M."/>
            <person name="Adriaenssens E.M."/>
            <person name="Foster-Nyarko E."/>
            <person name="Jarju S."/>
            <person name="Secka A."/>
            <person name="Antonio M."/>
            <person name="Oren A."/>
            <person name="Chaudhuri R.R."/>
            <person name="La Ragione R."/>
            <person name="Hildebrand F."/>
            <person name="Pallen M.J."/>
        </authorList>
    </citation>
    <scope>NUCLEOTIDE SEQUENCE</scope>
    <source>
        <strain evidence="1">ChiHjej12B11-1927</strain>
    </source>
</reference>
<dbReference type="PROSITE" id="PS51197">
    <property type="entry name" value="HTH_RRF2_2"/>
    <property type="match status" value="1"/>
</dbReference>
<name>A0A9D2AMU1_9FIRM</name>
<dbReference type="Gene3D" id="1.10.10.10">
    <property type="entry name" value="Winged helix-like DNA-binding domain superfamily/Winged helix DNA-binding domain"/>
    <property type="match status" value="1"/>
</dbReference>